<evidence type="ECO:0000313" key="3">
    <source>
        <dbReference type="EMBL" id="GAA5481211.1"/>
    </source>
</evidence>
<dbReference type="SUPFAM" id="SSF53335">
    <property type="entry name" value="S-adenosyl-L-methionine-dependent methyltransferases"/>
    <property type="match status" value="1"/>
</dbReference>
<dbReference type="EMBL" id="BAABRI010000002">
    <property type="protein sequence ID" value="GAA5481211.1"/>
    <property type="molecule type" value="Genomic_DNA"/>
</dbReference>
<dbReference type="Pfam" id="PF01739">
    <property type="entry name" value="CheR"/>
    <property type="match status" value="1"/>
</dbReference>
<dbReference type="PANTHER" id="PTHR24422">
    <property type="entry name" value="CHEMOTAXIS PROTEIN METHYLTRANSFERASE"/>
    <property type="match status" value="1"/>
</dbReference>
<dbReference type="InterPro" id="IPR029063">
    <property type="entry name" value="SAM-dependent_MTases_sf"/>
</dbReference>
<name>A0ABP9UHR9_9BACT</name>
<proteinExistence type="predicted"/>
<dbReference type="Proteomes" id="UP001476282">
    <property type="component" value="Unassembled WGS sequence"/>
</dbReference>
<dbReference type="SMART" id="SM00138">
    <property type="entry name" value="MeTrc"/>
    <property type="match status" value="1"/>
</dbReference>
<feature type="compositionally biased region" description="Basic and acidic residues" evidence="1">
    <location>
        <begin position="21"/>
        <end position="34"/>
    </location>
</feature>
<evidence type="ECO:0000259" key="2">
    <source>
        <dbReference type="PROSITE" id="PS50123"/>
    </source>
</evidence>
<dbReference type="PROSITE" id="PS50123">
    <property type="entry name" value="CHER"/>
    <property type="match status" value="1"/>
</dbReference>
<dbReference type="InterPro" id="IPR050903">
    <property type="entry name" value="Bact_Chemotaxis_MeTrfase"/>
</dbReference>
<keyword evidence="4" id="KW-1185">Reference proteome</keyword>
<dbReference type="InterPro" id="IPR022642">
    <property type="entry name" value="CheR_C"/>
</dbReference>
<comment type="caution">
    <text evidence="3">The sequence shown here is derived from an EMBL/GenBank/DDBJ whole genome shotgun (WGS) entry which is preliminary data.</text>
</comment>
<evidence type="ECO:0000256" key="1">
    <source>
        <dbReference type="SAM" id="MobiDB-lite"/>
    </source>
</evidence>
<dbReference type="PANTHER" id="PTHR24422:SF10">
    <property type="entry name" value="CHEMOTAXIS PROTEIN METHYLTRANSFERASE 2"/>
    <property type="match status" value="1"/>
</dbReference>
<organism evidence="3 4">
    <name type="scientific">Haloferula sargassicola</name>
    <dbReference type="NCBI Taxonomy" id="490096"/>
    <lineage>
        <taxon>Bacteria</taxon>
        <taxon>Pseudomonadati</taxon>
        <taxon>Verrucomicrobiota</taxon>
        <taxon>Verrucomicrobiia</taxon>
        <taxon>Verrucomicrobiales</taxon>
        <taxon>Verrucomicrobiaceae</taxon>
        <taxon>Haloferula</taxon>
    </lineage>
</organism>
<sequence>MRVESAEKSVAPSSSFVPPRDGVEPVHLDEPADDHPRFRHIRFAGTRAVPVALSGEIGNTPAKCSQLSPPPAEEIEDYPMEQVAFVRRILRMAGIRAEGYRITPLVRRIPACLRALRARDMDSADRIAANDPNRLQIGVNALLIGTTSFFRDTTVFHELDQRIVPELLTRCAKPQVWSAACSDGSELSSVAMLFAKHGGLDRTRFLGTDCRPSAIGRAIEGSYPVEAADLFPADLRERFLRRDDKHCRLQPVISTRLEWKLADLLAETEGTGWNLILCRNLAIYLSPHQARQLWLQLHASLAPGGYLVVGKAEKPEIDGLHRASSCIYRKDAS</sequence>
<gene>
    <name evidence="3" type="ORF">Hsar01_00418</name>
</gene>
<protein>
    <recommendedName>
        <fullName evidence="2">CheR-type methyltransferase domain-containing protein</fullName>
    </recommendedName>
</protein>
<accession>A0ABP9UHR9</accession>
<dbReference type="InterPro" id="IPR000780">
    <property type="entry name" value="CheR_MeTrfase"/>
</dbReference>
<feature type="domain" description="CheR-type methyltransferase" evidence="2">
    <location>
        <begin position="85"/>
        <end position="313"/>
    </location>
</feature>
<reference evidence="3 4" key="1">
    <citation type="submission" date="2024-02" db="EMBL/GenBank/DDBJ databases">
        <title>Haloferula sargassicola NBRC 104335.</title>
        <authorList>
            <person name="Ichikawa N."/>
            <person name="Katano-Makiyama Y."/>
            <person name="Hidaka K."/>
        </authorList>
    </citation>
    <scope>NUCLEOTIDE SEQUENCE [LARGE SCALE GENOMIC DNA]</scope>
    <source>
        <strain evidence="3 4">NBRC 104335</strain>
    </source>
</reference>
<feature type="region of interest" description="Disordered" evidence="1">
    <location>
        <begin position="1"/>
        <end position="34"/>
    </location>
</feature>
<dbReference type="Gene3D" id="3.40.50.150">
    <property type="entry name" value="Vaccinia Virus protein VP39"/>
    <property type="match status" value="1"/>
</dbReference>
<evidence type="ECO:0000313" key="4">
    <source>
        <dbReference type="Proteomes" id="UP001476282"/>
    </source>
</evidence>
<dbReference type="PRINTS" id="PR00996">
    <property type="entry name" value="CHERMTFRASE"/>
</dbReference>